<dbReference type="GO" id="GO:0000155">
    <property type="term" value="F:phosphorelay sensor kinase activity"/>
    <property type="evidence" value="ECO:0007669"/>
    <property type="project" value="InterPro"/>
</dbReference>
<dbReference type="Pfam" id="PF06580">
    <property type="entry name" value="His_kinase"/>
    <property type="match status" value="1"/>
</dbReference>
<reference evidence="3 4" key="1">
    <citation type="submission" date="2019-07" db="EMBL/GenBank/DDBJ databases">
        <title>Thalassofilum flectens gen. nov., sp. nov., a novel moderate thermophilic anaerobe from a shallow sea hot spring in Kunashir Island (Russia), representing a new family in the order Bacteroidales, and proposal of Thalassofilacea fam. nov.</title>
        <authorList>
            <person name="Kochetkova T.V."/>
            <person name="Podosokorskaya O.A."/>
            <person name="Novikov A."/>
            <person name="Elcheninov A.G."/>
            <person name="Toshchakov S.V."/>
            <person name="Kublanov I.V."/>
        </authorList>
    </citation>
    <scope>NUCLEOTIDE SEQUENCE [LARGE SCALE GENOMIC DNA]</scope>
    <source>
        <strain evidence="3 4">38-H</strain>
    </source>
</reference>
<dbReference type="Proteomes" id="UP000500961">
    <property type="component" value="Chromosome"/>
</dbReference>
<organism evidence="3 4">
    <name type="scientific">Tenuifilum thalassicum</name>
    <dbReference type="NCBI Taxonomy" id="2590900"/>
    <lineage>
        <taxon>Bacteria</taxon>
        <taxon>Pseudomonadati</taxon>
        <taxon>Bacteroidota</taxon>
        <taxon>Bacteroidia</taxon>
        <taxon>Bacteroidales</taxon>
        <taxon>Tenuifilaceae</taxon>
        <taxon>Tenuifilum</taxon>
    </lineage>
</organism>
<dbReference type="KEGG" id="ttz:FHG85_03265"/>
<protein>
    <recommendedName>
        <fullName evidence="2">Signal transduction histidine kinase internal region domain-containing protein</fullName>
    </recommendedName>
</protein>
<dbReference type="GO" id="GO:0016020">
    <property type="term" value="C:membrane"/>
    <property type="evidence" value="ECO:0007669"/>
    <property type="project" value="InterPro"/>
</dbReference>
<keyword evidence="1" id="KW-0472">Membrane</keyword>
<dbReference type="PANTHER" id="PTHR34220:SF7">
    <property type="entry name" value="SENSOR HISTIDINE KINASE YPDA"/>
    <property type="match status" value="1"/>
</dbReference>
<evidence type="ECO:0000256" key="1">
    <source>
        <dbReference type="SAM" id="Phobius"/>
    </source>
</evidence>
<keyword evidence="4" id="KW-1185">Reference proteome</keyword>
<proteinExistence type="predicted"/>
<evidence type="ECO:0000259" key="2">
    <source>
        <dbReference type="Pfam" id="PF06580"/>
    </source>
</evidence>
<dbReference type="PANTHER" id="PTHR34220">
    <property type="entry name" value="SENSOR HISTIDINE KINASE YPDA"/>
    <property type="match status" value="1"/>
</dbReference>
<dbReference type="InterPro" id="IPR050640">
    <property type="entry name" value="Bact_2-comp_sensor_kinase"/>
</dbReference>
<keyword evidence="1" id="KW-1133">Transmembrane helix</keyword>
<dbReference type="InterPro" id="IPR010559">
    <property type="entry name" value="Sig_transdc_His_kin_internal"/>
</dbReference>
<feature type="transmembrane region" description="Helical" evidence="1">
    <location>
        <begin position="24"/>
        <end position="42"/>
    </location>
</feature>
<feature type="transmembrane region" description="Helical" evidence="1">
    <location>
        <begin position="54"/>
        <end position="73"/>
    </location>
</feature>
<dbReference type="AlphaFoldDB" id="A0A7D4C7Z5"/>
<feature type="transmembrane region" description="Helical" evidence="1">
    <location>
        <begin position="85"/>
        <end position="106"/>
    </location>
</feature>
<sequence>MLSVMSKELKNLQNLFSKNMVERWLPHLIGLLLFLILPVFVFNRNNVRDVFWMYNYYYQLAFMIVAFYGNYLFIVPRFFFSKRKVYFFLALFLFVSLLLVISQYLYEYFQLEDFRPDRFSNVITQVRAKNRFGLHPKLIDNFLLLLIVIGFSSGMAITQQLRLNEAKQKEIEKARVDSELAFLRNQISPHFFFNALNNIYGLIAIDSDKAQKAVEKLSGLMRYLIYDSNIEVVDLKKEFDFTLRYIELMQQRLSSKVKLDIDISKEVPDGQIPPLLFLPFIENAFKHGISYRENSFISIALKVDSENVIFSCSNSIPSRNEQKSVKGGLGIENIKKRLALIFRNSYKLDITQNDKVFSVLLVVPYTREKHIFS</sequence>
<gene>
    <name evidence="3" type="ORF">FHG85_03265</name>
</gene>
<name>A0A7D4C7Z5_9BACT</name>
<dbReference type="InterPro" id="IPR036890">
    <property type="entry name" value="HATPase_C_sf"/>
</dbReference>
<feature type="transmembrane region" description="Helical" evidence="1">
    <location>
        <begin position="138"/>
        <end position="157"/>
    </location>
</feature>
<keyword evidence="1" id="KW-0812">Transmembrane</keyword>
<dbReference type="Gene3D" id="3.30.565.10">
    <property type="entry name" value="Histidine kinase-like ATPase, C-terminal domain"/>
    <property type="match status" value="1"/>
</dbReference>
<evidence type="ECO:0000313" key="4">
    <source>
        <dbReference type="Proteomes" id="UP000500961"/>
    </source>
</evidence>
<accession>A0A7D4C7Z5</accession>
<dbReference type="SUPFAM" id="SSF55874">
    <property type="entry name" value="ATPase domain of HSP90 chaperone/DNA topoisomerase II/histidine kinase"/>
    <property type="match status" value="1"/>
</dbReference>
<evidence type="ECO:0000313" key="3">
    <source>
        <dbReference type="EMBL" id="QKG79322.1"/>
    </source>
</evidence>
<feature type="domain" description="Signal transduction histidine kinase internal region" evidence="2">
    <location>
        <begin position="179"/>
        <end position="256"/>
    </location>
</feature>
<dbReference type="EMBL" id="CP041345">
    <property type="protein sequence ID" value="QKG79322.1"/>
    <property type="molecule type" value="Genomic_DNA"/>
</dbReference>